<dbReference type="GO" id="GO:0015074">
    <property type="term" value="P:DNA integration"/>
    <property type="evidence" value="ECO:0007669"/>
    <property type="project" value="InterPro"/>
</dbReference>
<protein>
    <submittedName>
        <fullName evidence="3">Integrase family protein</fullName>
    </submittedName>
</protein>
<dbReference type="InterPro" id="IPR002104">
    <property type="entry name" value="Integrase_catalytic"/>
</dbReference>
<dbReference type="Pfam" id="PF00589">
    <property type="entry name" value="Phage_integrase"/>
    <property type="match status" value="1"/>
</dbReference>
<dbReference type="InterPro" id="IPR013762">
    <property type="entry name" value="Integrase-like_cat_sf"/>
</dbReference>
<feature type="domain" description="Tyr recombinase" evidence="2">
    <location>
        <begin position="208"/>
        <end position="400"/>
    </location>
</feature>
<keyword evidence="4" id="KW-1185">Reference proteome</keyword>
<dbReference type="InterPro" id="IPR011010">
    <property type="entry name" value="DNA_brk_join_enz"/>
</dbReference>
<dbReference type="RefSeq" id="WP_013109372.1">
    <property type="nucleotide sequence ID" value="NC_014148.1"/>
</dbReference>
<gene>
    <name evidence="3" type="ordered locus">Plim_1106</name>
</gene>
<dbReference type="GO" id="GO:0003677">
    <property type="term" value="F:DNA binding"/>
    <property type="evidence" value="ECO:0007669"/>
    <property type="project" value="InterPro"/>
</dbReference>
<dbReference type="KEGG" id="plm:Plim_1106"/>
<dbReference type="Proteomes" id="UP000002220">
    <property type="component" value="Chromosome"/>
</dbReference>
<dbReference type="InterPro" id="IPR050090">
    <property type="entry name" value="Tyrosine_recombinase_XerCD"/>
</dbReference>
<evidence type="ECO:0000313" key="3">
    <source>
        <dbReference type="EMBL" id="ADG66941.1"/>
    </source>
</evidence>
<dbReference type="GO" id="GO:0006310">
    <property type="term" value="P:DNA recombination"/>
    <property type="evidence" value="ECO:0007669"/>
    <property type="project" value="UniProtKB-KW"/>
</dbReference>
<dbReference type="Gene3D" id="1.10.443.10">
    <property type="entry name" value="Intergrase catalytic core"/>
    <property type="match status" value="1"/>
</dbReference>
<sequence length="412" mass="46807">MPKTPRIPKLSLHKPSGCARVRIQGKDLYLGPYGDPETLQRYSRLLAELASQQHQLQVAQANSGQSTPTQDLTISEMILAYLEFATTYYGPRSREPQSMNHALRPLHALYGSTLTQDFGPKSFKAVRQHMIDVHKLSRTEINRRMGRIKRVFKWAVSEELVSPTILHGLSAVSGLRRGRSEAHESRPVRPVDISQIHLTLPFLPPPVAAICQLQLLTGMRPSEVLHMRPCDIDRSGAIWLYTPEHHKTEHLGFEKHVPLGPQAQAVLAPFLNRDPKDFCFTPAEAEAWRNEQRAVHRNPDRKTKIFPCELKARIQRKAKRQAAPKVRQLQPCYDVDAYRRCITYGIRKAQKAGHAVQHWFPYQIRHTHGTEVRRRYGLEAAQVALGHATADVTQVYAERNLKLAMQVAAEIG</sequence>
<dbReference type="STRING" id="521674.Plim_1106"/>
<dbReference type="AlphaFoldDB" id="D5STV6"/>
<dbReference type="PANTHER" id="PTHR30349:SF64">
    <property type="entry name" value="PROPHAGE INTEGRASE INTD-RELATED"/>
    <property type="match status" value="1"/>
</dbReference>
<reference evidence="3 4" key="1">
    <citation type="journal article" date="2010" name="Stand. Genomic Sci.">
        <title>Complete genome sequence of Planctomyces limnophilus type strain (Mu 290).</title>
        <authorList>
            <person name="Labutti K."/>
            <person name="Sikorski J."/>
            <person name="Schneider S."/>
            <person name="Nolan M."/>
            <person name="Lucas S."/>
            <person name="Glavina Del Rio T."/>
            <person name="Tice H."/>
            <person name="Cheng J.F."/>
            <person name="Goodwin L."/>
            <person name="Pitluck S."/>
            <person name="Liolios K."/>
            <person name="Ivanova N."/>
            <person name="Mavromatis K."/>
            <person name="Mikhailova N."/>
            <person name="Pati A."/>
            <person name="Chen A."/>
            <person name="Palaniappan K."/>
            <person name="Land M."/>
            <person name="Hauser L."/>
            <person name="Chang Y.J."/>
            <person name="Jeffries C.D."/>
            <person name="Tindall B.J."/>
            <person name="Rohde M."/>
            <person name="Goker M."/>
            <person name="Woyke T."/>
            <person name="Bristow J."/>
            <person name="Eisen J.A."/>
            <person name="Markowitz V."/>
            <person name="Hugenholtz P."/>
            <person name="Kyrpides N.C."/>
            <person name="Klenk H.P."/>
            <person name="Lapidus A."/>
        </authorList>
    </citation>
    <scope>NUCLEOTIDE SEQUENCE [LARGE SCALE GENOMIC DNA]</scope>
    <source>
        <strain evidence="4">ATCC 43296 / DSM 3776 / IFAM 1008 / 290</strain>
    </source>
</reference>
<dbReference type="HOGENOM" id="CLU_639159_0_0_0"/>
<dbReference type="SUPFAM" id="SSF56349">
    <property type="entry name" value="DNA breaking-rejoining enzymes"/>
    <property type="match status" value="1"/>
</dbReference>
<dbReference type="eggNOG" id="COG0582">
    <property type="taxonomic scope" value="Bacteria"/>
</dbReference>
<organism evidence="3 4">
    <name type="scientific">Planctopirus limnophila (strain ATCC 43296 / DSM 3776 / IFAM 1008 / Mu 290)</name>
    <name type="common">Planctomyces limnophilus</name>
    <dbReference type="NCBI Taxonomy" id="521674"/>
    <lineage>
        <taxon>Bacteria</taxon>
        <taxon>Pseudomonadati</taxon>
        <taxon>Planctomycetota</taxon>
        <taxon>Planctomycetia</taxon>
        <taxon>Planctomycetales</taxon>
        <taxon>Planctomycetaceae</taxon>
        <taxon>Planctopirus</taxon>
    </lineage>
</organism>
<proteinExistence type="predicted"/>
<name>D5STV6_PLAL2</name>
<dbReference type="PANTHER" id="PTHR30349">
    <property type="entry name" value="PHAGE INTEGRASE-RELATED"/>
    <property type="match status" value="1"/>
</dbReference>
<keyword evidence="1" id="KW-0233">DNA recombination</keyword>
<evidence type="ECO:0000256" key="1">
    <source>
        <dbReference type="ARBA" id="ARBA00023172"/>
    </source>
</evidence>
<evidence type="ECO:0000313" key="4">
    <source>
        <dbReference type="Proteomes" id="UP000002220"/>
    </source>
</evidence>
<evidence type="ECO:0000259" key="2">
    <source>
        <dbReference type="Pfam" id="PF00589"/>
    </source>
</evidence>
<accession>D5STV6</accession>
<dbReference type="EMBL" id="CP001744">
    <property type="protein sequence ID" value="ADG66941.1"/>
    <property type="molecule type" value="Genomic_DNA"/>
</dbReference>